<sequence length="125" mass="13429">MANSEIWDREGALARIRGREKLLFKLITAFCESIPEQYDELLGAIAAPPSDSPDYENICALAHGIKGAAANVGAVQVQDICARIEAATRDSPVDPQIQVLGQELSVAFPPLLACFNDYLSNADLA</sequence>
<accession>A0A1Y0I4M8</accession>
<dbReference type="Gene3D" id="1.20.120.160">
    <property type="entry name" value="HPT domain"/>
    <property type="match status" value="1"/>
</dbReference>
<protein>
    <recommendedName>
        <fullName evidence="3">HPt domain-containing protein</fullName>
    </recommendedName>
</protein>
<evidence type="ECO:0000313" key="4">
    <source>
        <dbReference type="EMBL" id="ARU55190.1"/>
    </source>
</evidence>
<feature type="domain" description="HPt" evidence="3">
    <location>
        <begin position="19"/>
        <end position="125"/>
    </location>
</feature>
<evidence type="ECO:0000313" key="5">
    <source>
        <dbReference type="Proteomes" id="UP000196027"/>
    </source>
</evidence>
<dbReference type="InterPro" id="IPR036641">
    <property type="entry name" value="HPT_dom_sf"/>
</dbReference>
<proteinExistence type="predicted"/>
<dbReference type="Proteomes" id="UP000196027">
    <property type="component" value="Chromosome"/>
</dbReference>
<dbReference type="Pfam" id="PF01627">
    <property type="entry name" value="Hpt"/>
    <property type="match status" value="1"/>
</dbReference>
<gene>
    <name evidence="4" type="ORF">OLMES_1105</name>
</gene>
<dbReference type="GO" id="GO:0004672">
    <property type="term" value="F:protein kinase activity"/>
    <property type="evidence" value="ECO:0007669"/>
    <property type="project" value="UniProtKB-ARBA"/>
</dbReference>
<dbReference type="PROSITE" id="PS50894">
    <property type="entry name" value="HPT"/>
    <property type="match status" value="1"/>
</dbReference>
<keyword evidence="2" id="KW-0597">Phosphoprotein</keyword>
<dbReference type="EMBL" id="CP021425">
    <property type="protein sequence ID" value="ARU55190.1"/>
    <property type="molecule type" value="Genomic_DNA"/>
</dbReference>
<dbReference type="InterPro" id="IPR008207">
    <property type="entry name" value="Sig_transdc_His_kin_Hpt_dom"/>
</dbReference>
<dbReference type="CDD" id="cd00088">
    <property type="entry name" value="HPT"/>
    <property type="match status" value="1"/>
</dbReference>
<name>A0A1Y0I4M8_9GAMM</name>
<dbReference type="SUPFAM" id="SSF47226">
    <property type="entry name" value="Histidine-containing phosphotransfer domain, HPT domain"/>
    <property type="match status" value="1"/>
</dbReference>
<dbReference type="KEGG" id="ome:OLMES_1105"/>
<keyword evidence="5" id="KW-1185">Reference proteome</keyword>
<dbReference type="GO" id="GO:0000160">
    <property type="term" value="P:phosphorelay signal transduction system"/>
    <property type="evidence" value="ECO:0007669"/>
    <property type="project" value="UniProtKB-KW"/>
</dbReference>
<organism evidence="4 5">
    <name type="scientific">Oleiphilus messinensis</name>
    <dbReference type="NCBI Taxonomy" id="141451"/>
    <lineage>
        <taxon>Bacteria</taxon>
        <taxon>Pseudomonadati</taxon>
        <taxon>Pseudomonadota</taxon>
        <taxon>Gammaproteobacteria</taxon>
        <taxon>Oceanospirillales</taxon>
        <taxon>Oleiphilaceae</taxon>
        <taxon>Oleiphilus</taxon>
    </lineage>
</organism>
<evidence type="ECO:0000259" key="3">
    <source>
        <dbReference type="PROSITE" id="PS50894"/>
    </source>
</evidence>
<dbReference type="RefSeq" id="WP_087460320.1">
    <property type="nucleotide sequence ID" value="NZ_CP021425.1"/>
</dbReference>
<dbReference type="AlphaFoldDB" id="A0A1Y0I4M8"/>
<reference evidence="4 5" key="1">
    <citation type="submission" date="2017-05" db="EMBL/GenBank/DDBJ databases">
        <title>Genomic insights into alkan degradation activity of Oleiphilus messinensis.</title>
        <authorList>
            <person name="Kozyavkin S.A."/>
            <person name="Slesarev A.I."/>
            <person name="Golyshin P.N."/>
            <person name="Korzhenkov A."/>
            <person name="Golyshina O.N."/>
            <person name="Toshchakov S.V."/>
        </authorList>
    </citation>
    <scope>NUCLEOTIDE SEQUENCE [LARGE SCALE GENOMIC DNA]</scope>
    <source>
        <strain evidence="4 5">ME102</strain>
    </source>
</reference>
<feature type="modified residue" description="Phosphohistidine" evidence="2">
    <location>
        <position position="63"/>
    </location>
</feature>
<keyword evidence="1" id="KW-0902">Two-component regulatory system</keyword>
<evidence type="ECO:0000256" key="2">
    <source>
        <dbReference type="PROSITE-ProRule" id="PRU00110"/>
    </source>
</evidence>
<evidence type="ECO:0000256" key="1">
    <source>
        <dbReference type="ARBA" id="ARBA00023012"/>
    </source>
</evidence>